<accession>W5SBS4</accession>
<keyword evidence="5 8" id="KW-0564">Palmitate</keyword>
<dbReference type="AlphaFoldDB" id="W5SBS4"/>
<reference evidence="9" key="1">
    <citation type="submission" date="2013-02" db="EMBL/GenBank/DDBJ databases">
        <title>Comparative genomics of Borrelia species.</title>
        <authorList>
            <person name="Schwan T.G."/>
            <person name="Raffel S.J."/>
            <person name="Porcella S.F."/>
        </authorList>
    </citation>
    <scope>NUCLEOTIDE SEQUENCE</scope>
    <source>
        <strain evidence="9">YOR</strain>
        <plasmid evidence="9">unnamed</plasmid>
    </source>
</reference>
<proteinExistence type="predicted"/>
<dbReference type="GO" id="GO:0009279">
    <property type="term" value="C:cell outer membrane"/>
    <property type="evidence" value="ECO:0007669"/>
    <property type="project" value="UniProtKB-SubCell"/>
</dbReference>
<evidence type="ECO:0000256" key="6">
    <source>
        <dbReference type="ARBA" id="ARBA00023237"/>
    </source>
</evidence>
<evidence type="ECO:0000256" key="4">
    <source>
        <dbReference type="ARBA" id="ARBA00023136"/>
    </source>
</evidence>
<geneLocation type="plasmid" evidence="9">
    <name>unnamed</name>
</geneLocation>
<dbReference type="HOGENOM" id="CLU_2506134_0_0_12"/>
<evidence type="ECO:0000256" key="3">
    <source>
        <dbReference type="ARBA" id="ARBA00022729"/>
    </source>
</evidence>
<evidence type="ECO:0000256" key="7">
    <source>
        <dbReference type="ARBA" id="ARBA00023288"/>
    </source>
</evidence>
<keyword evidence="7 8" id="KW-0449">Lipoprotein</keyword>
<keyword evidence="6 8" id="KW-0998">Cell outer membrane</keyword>
<gene>
    <name evidence="9" type="ORF">BHY_1437</name>
</gene>
<comment type="subcellular location">
    <subcellularLocation>
        <location evidence="2 8">Cell outer membrane</location>
        <topology evidence="2 8">Lipid-anchor</topology>
    </subcellularLocation>
</comment>
<evidence type="ECO:0000313" key="9">
    <source>
        <dbReference type="EMBL" id="AHH04387.1"/>
    </source>
</evidence>
<keyword evidence="3" id="KW-0732">Signal</keyword>
<dbReference type="SUPFAM" id="SSF74748">
    <property type="entry name" value="Variable surface antigen VlsE"/>
    <property type="match status" value="1"/>
</dbReference>
<comment type="function">
    <text evidence="1 8">The Vlp and Vsp proteins are antigenically distinct proteins, only one vlp or vsp gene is transcriptionally active at any one time. Switching between these genes is a mechanism of host immune response evasion.</text>
</comment>
<keyword evidence="9" id="KW-0614">Plasmid</keyword>
<dbReference type="Pfam" id="PF00921">
    <property type="entry name" value="Lipoprotein_2"/>
    <property type="match status" value="1"/>
</dbReference>
<protein>
    <recommendedName>
        <fullName evidence="8">Variable large protein</fullName>
    </recommendedName>
</protein>
<keyword evidence="4 8" id="KW-0472">Membrane</keyword>
<evidence type="ECO:0000256" key="2">
    <source>
        <dbReference type="ARBA" id="ARBA00004459"/>
    </source>
</evidence>
<evidence type="ECO:0000256" key="5">
    <source>
        <dbReference type="ARBA" id="ARBA00023139"/>
    </source>
</evidence>
<dbReference type="EMBL" id="CP004182">
    <property type="protein sequence ID" value="AHH04387.1"/>
    <property type="molecule type" value="Genomic_DNA"/>
</dbReference>
<evidence type="ECO:0000256" key="1">
    <source>
        <dbReference type="ARBA" id="ARBA00003932"/>
    </source>
</evidence>
<sequence>MLLRFTMESLISNLSFKTLYILTYNTNLLMLLIEIKGAATSAATKALDTLTIAIRNTINAGLKTVKDAMKINPNDTPISPEQSTS</sequence>
<name>W5SBS4_9SPIR</name>
<evidence type="ECO:0000256" key="8">
    <source>
        <dbReference type="RuleBase" id="RU363105"/>
    </source>
</evidence>
<dbReference type="InterPro" id="IPR000680">
    <property type="entry name" value="Borrelia_lipo"/>
</dbReference>
<organism evidence="9">
    <name type="scientific">Borrelia nietonii YOR</name>
    <dbReference type="NCBI Taxonomy" id="1293576"/>
    <lineage>
        <taxon>Bacteria</taxon>
        <taxon>Pseudomonadati</taxon>
        <taxon>Spirochaetota</taxon>
        <taxon>Spirochaetia</taxon>
        <taxon>Spirochaetales</taxon>
        <taxon>Borreliaceae</taxon>
        <taxon>Borrelia</taxon>
        <taxon>Borrelia nietonii</taxon>
    </lineage>
</organism>